<reference evidence="2 3" key="1">
    <citation type="submission" date="2020-08" db="EMBL/GenBank/DDBJ databases">
        <title>Genome sequencing of Purple Non-Sulfur Bacteria from various extreme environments.</title>
        <authorList>
            <person name="Mayer M."/>
        </authorList>
    </citation>
    <scope>NUCLEOTIDE SEQUENCE [LARGE SCALE GENOMIC DNA]</scope>
    <source>
        <strain evidence="2 3">JA131</strain>
    </source>
</reference>
<gene>
    <name evidence="2" type="ORF">GGD89_003884</name>
</gene>
<sequence length="163" mass="17999">MHPSPLAPLAPAPRRARLPDDADPAAMTRGITRGVCRHLADAGHAVLTEFKLPNRRRADVAALDADGRLVLVEVKSSLADFRADGKWREYLPYGDSFAFAVADSFPREVLPAECGLLIADPWGAEVQRWMPLPPLAPARRRALTLRFARIASERLHRLVDPPL</sequence>
<evidence type="ECO:0000256" key="1">
    <source>
        <dbReference type="SAM" id="MobiDB-lite"/>
    </source>
</evidence>
<dbReference type="AlphaFoldDB" id="A0A7W6WC51"/>
<dbReference type="RefSeq" id="WP_343058654.1">
    <property type="nucleotide sequence ID" value="NZ_JACIGK010000063.1"/>
</dbReference>
<accession>A0A7W6WC51</accession>
<dbReference type="InterPro" id="IPR009394">
    <property type="entry name" value="MmcB-like"/>
</dbReference>
<dbReference type="PIRSF" id="PIRSF031796">
    <property type="entry name" value="UPC031796"/>
    <property type="match status" value="1"/>
</dbReference>
<protein>
    <recommendedName>
        <fullName evidence="4">DNA repair protein MmcB-related protein</fullName>
    </recommendedName>
</protein>
<feature type="region of interest" description="Disordered" evidence="1">
    <location>
        <begin position="1"/>
        <end position="24"/>
    </location>
</feature>
<evidence type="ECO:0000313" key="2">
    <source>
        <dbReference type="EMBL" id="MBB4268221.1"/>
    </source>
</evidence>
<name>A0A7W6WC51_9PROT</name>
<evidence type="ECO:0008006" key="4">
    <source>
        <dbReference type="Google" id="ProtNLM"/>
    </source>
</evidence>
<dbReference type="EMBL" id="JACIGK010000063">
    <property type="protein sequence ID" value="MBB4268221.1"/>
    <property type="molecule type" value="Genomic_DNA"/>
</dbReference>
<dbReference type="Proteomes" id="UP000554286">
    <property type="component" value="Unassembled WGS sequence"/>
</dbReference>
<proteinExistence type="predicted"/>
<keyword evidence="3" id="KW-1185">Reference proteome</keyword>
<dbReference type="Pfam" id="PF06319">
    <property type="entry name" value="MmcB-like"/>
    <property type="match status" value="1"/>
</dbReference>
<comment type="caution">
    <text evidence="2">The sequence shown here is derived from an EMBL/GenBank/DDBJ whole genome shotgun (WGS) entry which is preliminary data.</text>
</comment>
<evidence type="ECO:0000313" key="3">
    <source>
        <dbReference type="Proteomes" id="UP000554286"/>
    </source>
</evidence>
<feature type="compositionally biased region" description="Pro residues" evidence="1">
    <location>
        <begin position="1"/>
        <end position="11"/>
    </location>
</feature>
<organism evidence="2 3">
    <name type="scientific">Roseospira visakhapatnamensis</name>
    <dbReference type="NCBI Taxonomy" id="390880"/>
    <lineage>
        <taxon>Bacteria</taxon>
        <taxon>Pseudomonadati</taxon>
        <taxon>Pseudomonadota</taxon>
        <taxon>Alphaproteobacteria</taxon>
        <taxon>Rhodospirillales</taxon>
        <taxon>Rhodospirillaceae</taxon>
        <taxon>Roseospira</taxon>
    </lineage>
</organism>